<organism evidence="2 3">
    <name type="scientific">Sutterella massiliensis</name>
    <dbReference type="NCBI Taxonomy" id="1816689"/>
    <lineage>
        <taxon>Bacteria</taxon>
        <taxon>Pseudomonadati</taxon>
        <taxon>Pseudomonadota</taxon>
        <taxon>Betaproteobacteria</taxon>
        <taxon>Burkholderiales</taxon>
        <taxon>Sutterellaceae</taxon>
        <taxon>Sutterella</taxon>
    </lineage>
</organism>
<evidence type="ECO:0000313" key="2">
    <source>
        <dbReference type="EMBL" id="MBM6704309.1"/>
    </source>
</evidence>
<comment type="caution">
    <text evidence="2">The sequence shown here is derived from an EMBL/GenBank/DDBJ whole genome shotgun (WGS) entry which is preliminary data.</text>
</comment>
<dbReference type="Proteomes" id="UP000715095">
    <property type="component" value="Unassembled WGS sequence"/>
</dbReference>
<dbReference type="Pfam" id="PF07321">
    <property type="entry name" value="YscO"/>
    <property type="match status" value="1"/>
</dbReference>
<evidence type="ECO:0000256" key="1">
    <source>
        <dbReference type="SAM" id="Coils"/>
    </source>
</evidence>
<gene>
    <name evidence="2" type="ORF">H6A60_07415</name>
</gene>
<dbReference type="InterPro" id="IPR009929">
    <property type="entry name" value="T3SS_YscO"/>
</dbReference>
<protein>
    <submittedName>
        <fullName evidence="2">YscO family type III secretion system apparatus protein</fullName>
    </submittedName>
</protein>
<evidence type="ECO:0000313" key="3">
    <source>
        <dbReference type="Proteomes" id="UP000715095"/>
    </source>
</evidence>
<feature type="coiled-coil region" evidence="1">
    <location>
        <begin position="81"/>
        <end position="129"/>
    </location>
</feature>
<accession>A0ABS2DSI4</accession>
<dbReference type="Gene3D" id="1.10.287.1700">
    <property type="match status" value="1"/>
</dbReference>
<sequence length="160" mass="18128">MSEKYPLDALLNVRHYREKAAERGILAARHALEAAKGRVEAEKRDFEAWRAWRAAEVERRYKALLGHPIPIDGLLGFNNGLAALDARALEFELRIAEAQKALEEETAKLEAAKLAAKRARQNAAKIEKHKSIWAEEAKIEAERAEEREFEEFKPLSSPAD</sequence>
<keyword evidence="3" id="KW-1185">Reference proteome</keyword>
<proteinExistence type="predicted"/>
<reference evidence="2 3" key="1">
    <citation type="journal article" date="2021" name="Sci. Rep.">
        <title>The distribution of antibiotic resistance genes in chicken gut microbiota commensals.</title>
        <authorList>
            <person name="Juricova H."/>
            <person name="Matiasovicova J."/>
            <person name="Kubasova T."/>
            <person name="Cejkova D."/>
            <person name="Rychlik I."/>
        </authorList>
    </citation>
    <scope>NUCLEOTIDE SEQUENCE [LARGE SCALE GENOMIC DNA]</scope>
    <source>
        <strain evidence="2 3">An829</strain>
    </source>
</reference>
<dbReference type="RefSeq" id="WP_205102931.1">
    <property type="nucleotide sequence ID" value="NZ_JACJJC010000010.1"/>
</dbReference>
<keyword evidence="1" id="KW-0175">Coiled coil</keyword>
<dbReference type="EMBL" id="JACJJC010000010">
    <property type="protein sequence ID" value="MBM6704309.1"/>
    <property type="molecule type" value="Genomic_DNA"/>
</dbReference>
<dbReference type="InterPro" id="IPR053716">
    <property type="entry name" value="Flag_assembly_chemotaxis_eff"/>
</dbReference>
<name>A0ABS2DSI4_9BURK</name>